<feature type="transmembrane region" description="Helical" evidence="8">
    <location>
        <begin position="249"/>
        <end position="271"/>
    </location>
</feature>
<dbReference type="EMBL" id="JAGEUA010000010">
    <property type="protein sequence ID" value="KAL0963415.1"/>
    <property type="molecule type" value="Genomic_DNA"/>
</dbReference>
<dbReference type="Gene3D" id="2.60.40.10">
    <property type="entry name" value="Immunoglobulins"/>
    <property type="match status" value="2"/>
</dbReference>
<gene>
    <name evidence="11" type="ORF">UPYG_G00306130</name>
</gene>
<comment type="subcellular location">
    <subcellularLocation>
        <location evidence="1">Membrane</location>
        <topology evidence="1">Single-pass membrane protein</topology>
    </subcellularLocation>
</comment>
<keyword evidence="7" id="KW-0325">Glycoprotein</keyword>
<sequence length="321" mass="35746">MKNVWIIEILSLLTVSGKCSSEGVNHTVSVNSHTTPTLTSLMSTREQQIIAPISTENVREGINVNLRCGNSNWTTMIYVIWTLNLSGRNCVISLSIENPSRNTCNDRKALLNTTEGVIYLHVPQFSFRDEGLYRCETVFRGGKHNEDFNVSIIVPPKVTVWKERMGDRWVAVCLVEGGNPSVNISWKSTWNSSVPLQIQTNSKKFESRIILPEGFTAKDNLSCVVTHPYFNTTELKIPEESVQTNDPSLLKISVVIVTISIVMVTLGGLYFTGKLLCGTSDITSSEPKAAQPQDDVEEVEPYASYVQRVNCIYNSSAELFT</sequence>
<feature type="domain" description="Ig-like" evidence="10">
    <location>
        <begin position="36"/>
        <end position="151"/>
    </location>
</feature>
<feature type="domain" description="Ig-like" evidence="10">
    <location>
        <begin position="156"/>
        <end position="243"/>
    </location>
</feature>
<evidence type="ECO:0000313" key="11">
    <source>
        <dbReference type="EMBL" id="KAL0963415.1"/>
    </source>
</evidence>
<evidence type="ECO:0000256" key="9">
    <source>
        <dbReference type="SAM" id="SignalP"/>
    </source>
</evidence>
<dbReference type="InterPro" id="IPR036179">
    <property type="entry name" value="Ig-like_dom_sf"/>
</dbReference>
<evidence type="ECO:0000256" key="6">
    <source>
        <dbReference type="ARBA" id="ARBA00023157"/>
    </source>
</evidence>
<evidence type="ECO:0000256" key="8">
    <source>
        <dbReference type="SAM" id="Phobius"/>
    </source>
</evidence>
<accession>A0ABD0VZS2</accession>
<evidence type="ECO:0000256" key="7">
    <source>
        <dbReference type="ARBA" id="ARBA00023180"/>
    </source>
</evidence>
<keyword evidence="12" id="KW-1185">Reference proteome</keyword>
<evidence type="ECO:0000256" key="2">
    <source>
        <dbReference type="ARBA" id="ARBA00008215"/>
    </source>
</evidence>
<evidence type="ECO:0000256" key="1">
    <source>
        <dbReference type="ARBA" id="ARBA00004167"/>
    </source>
</evidence>
<dbReference type="Proteomes" id="UP001557470">
    <property type="component" value="Unassembled WGS sequence"/>
</dbReference>
<dbReference type="GO" id="GO:0016020">
    <property type="term" value="C:membrane"/>
    <property type="evidence" value="ECO:0007669"/>
    <property type="project" value="UniProtKB-SubCell"/>
</dbReference>
<feature type="chain" id="PRO_5044824036" description="Ig-like domain-containing protein" evidence="9">
    <location>
        <begin position="22"/>
        <end position="321"/>
    </location>
</feature>
<keyword evidence="9" id="KW-0732">Signal</keyword>
<feature type="signal peptide" evidence="9">
    <location>
        <begin position="1"/>
        <end position="21"/>
    </location>
</feature>
<protein>
    <recommendedName>
        <fullName evidence="10">Ig-like domain-containing protein</fullName>
    </recommendedName>
</protein>
<keyword evidence="4 8" id="KW-1133">Transmembrane helix</keyword>
<proteinExistence type="inferred from homology"/>
<keyword evidence="3 8" id="KW-0812">Transmembrane</keyword>
<evidence type="ECO:0000256" key="3">
    <source>
        <dbReference type="ARBA" id="ARBA00022692"/>
    </source>
</evidence>
<keyword evidence="6" id="KW-1015">Disulfide bond</keyword>
<dbReference type="PANTHER" id="PTHR21462">
    <property type="entry name" value="CELL SURFACE GLYCOPROTEIN OX2 RECEPTOR PRECURSOR"/>
    <property type="match status" value="1"/>
</dbReference>
<dbReference type="GO" id="GO:0009986">
    <property type="term" value="C:cell surface"/>
    <property type="evidence" value="ECO:0007669"/>
    <property type="project" value="UniProtKB-ARBA"/>
</dbReference>
<dbReference type="PANTHER" id="PTHR21462:SF2">
    <property type="entry name" value="CELL SURFACE GLYCOPROTEIN CD200 RECEPTOR 2"/>
    <property type="match status" value="1"/>
</dbReference>
<dbReference type="PROSITE" id="PS50835">
    <property type="entry name" value="IG_LIKE"/>
    <property type="match status" value="2"/>
</dbReference>
<reference evidence="11 12" key="1">
    <citation type="submission" date="2024-06" db="EMBL/GenBank/DDBJ databases">
        <authorList>
            <person name="Pan Q."/>
            <person name="Wen M."/>
            <person name="Jouanno E."/>
            <person name="Zahm M."/>
            <person name="Klopp C."/>
            <person name="Cabau C."/>
            <person name="Louis A."/>
            <person name="Berthelot C."/>
            <person name="Parey E."/>
            <person name="Roest Crollius H."/>
            <person name="Montfort J."/>
            <person name="Robinson-Rechavi M."/>
            <person name="Bouchez O."/>
            <person name="Lampietro C."/>
            <person name="Lopez Roques C."/>
            <person name="Donnadieu C."/>
            <person name="Postlethwait J."/>
            <person name="Bobe J."/>
            <person name="Verreycken H."/>
            <person name="Guiguen Y."/>
        </authorList>
    </citation>
    <scope>NUCLEOTIDE SEQUENCE [LARGE SCALE GENOMIC DNA]</scope>
    <source>
        <strain evidence="11">Up_M1</strain>
        <tissue evidence="11">Testis</tissue>
    </source>
</reference>
<evidence type="ECO:0000256" key="4">
    <source>
        <dbReference type="ARBA" id="ARBA00022989"/>
    </source>
</evidence>
<evidence type="ECO:0000313" key="12">
    <source>
        <dbReference type="Proteomes" id="UP001557470"/>
    </source>
</evidence>
<keyword evidence="5 8" id="KW-0472">Membrane</keyword>
<comment type="similarity">
    <text evidence="2">Belongs to the CD200R family.</text>
</comment>
<dbReference type="InterPro" id="IPR040012">
    <property type="entry name" value="CD200R"/>
</dbReference>
<evidence type="ECO:0000259" key="10">
    <source>
        <dbReference type="PROSITE" id="PS50835"/>
    </source>
</evidence>
<evidence type="ECO:0000256" key="5">
    <source>
        <dbReference type="ARBA" id="ARBA00023136"/>
    </source>
</evidence>
<dbReference type="AlphaFoldDB" id="A0ABD0VZS2"/>
<organism evidence="11 12">
    <name type="scientific">Umbra pygmaea</name>
    <name type="common">Eastern mudminnow</name>
    <dbReference type="NCBI Taxonomy" id="75934"/>
    <lineage>
        <taxon>Eukaryota</taxon>
        <taxon>Metazoa</taxon>
        <taxon>Chordata</taxon>
        <taxon>Craniata</taxon>
        <taxon>Vertebrata</taxon>
        <taxon>Euteleostomi</taxon>
        <taxon>Actinopterygii</taxon>
        <taxon>Neopterygii</taxon>
        <taxon>Teleostei</taxon>
        <taxon>Protacanthopterygii</taxon>
        <taxon>Esociformes</taxon>
        <taxon>Umbridae</taxon>
        <taxon>Umbra</taxon>
    </lineage>
</organism>
<name>A0ABD0VZS2_UMBPY</name>
<comment type="caution">
    <text evidence="11">The sequence shown here is derived from an EMBL/GenBank/DDBJ whole genome shotgun (WGS) entry which is preliminary data.</text>
</comment>
<dbReference type="SUPFAM" id="SSF48726">
    <property type="entry name" value="Immunoglobulin"/>
    <property type="match status" value="2"/>
</dbReference>
<dbReference type="InterPro" id="IPR013783">
    <property type="entry name" value="Ig-like_fold"/>
</dbReference>
<dbReference type="InterPro" id="IPR007110">
    <property type="entry name" value="Ig-like_dom"/>
</dbReference>